<dbReference type="Proteomes" id="UP001596137">
    <property type="component" value="Unassembled WGS sequence"/>
</dbReference>
<dbReference type="RefSeq" id="WP_380759905.1">
    <property type="nucleotide sequence ID" value="NZ_JBHSRF010000065.1"/>
</dbReference>
<feature type="chain" id="PRO_5046675047" evidence="2">
    <location>
        <begin position="24"/>
        <end position="114"/>
    </location>
</feature>
<comment type="caution">
    <text evidence="3">The sequence shown here is derived from an EMBL/GenBank/DDBJ whole genome shotgun (WGS) entry which is preliminary data.</text>
</comment>
<organism evidence="3 4">
    <name type="scientific">Sphaerisporangium aureirubrum</name>
    <dbReference type="NCBI Taxonomy" id="1544736"/>
    <lineage>
        <taxon>Bacteria</taxon>
        <taxon>Bacillati</taxon>
        <taxon>Actinomycetota</taxon>
        <taxon>Actinomycetes</taxon>
        <taxon>Streptosporangiales</taxon>
        <taxon>Streptosporangiaceae</taxon>
        <taxon>Sphaerisporangium</taxon>
    </lineage>
</organism>
<dbReference type="EMBL" id="JBHSRF010000065">
    <property type="protein sequence ID" value="MFC6085601.1"/>
    <property type="molecule type" value="Genomic_DNA"/>
</dbReference>
<reference evidence="4" key="1">
    <citation type="journal article" date="2019" name="Int. J. Syst. Evol. Microbiol.">
        <title>The Global Catalogue of Microorganisms (GCM) 10K type strain sequencing project: providing services to taxonomists for standard genome sequencing and annotation.</title>
        <authorList>
            <consortium name="The Broad Institute Genomics Platform"/>
            <consortium name="The Broad Institute Genome Sequencing Center for Infectious Disease"/>
            <person name="Wu L."/>
            <person name="Ma J."/>
        </authorList>
    </citation>
    <scope>NUCLEOTIDE SEQUENCE [LARGE SCALE GENOMIC DNA]</scope>
    <source>
        <strain evidence="4">JCM 30346</strain>
    </source>
</reference>
<evidence type="ECO:0000313" key="3">
    <source>
        <dbReference type="EMBL" id="MFC6085601.1"/>
    </source>
</evidence>
<feature type="compositionally biased region" description="Low complexity" evidence="1">
    <location>
        <begin position="26"/>
        <end position="47"/>
    </location>
</feature>
<evidence type="ECO:0000313" key="4">
    <source>
        <dbReference type="Proteomes" id="UP001596137"/>
    </source>
</evidence>
<evidence type="ECO:0000256" key="1">
    <source>
        <dbReference type="SAM" id="MobiDB-lite"/>
    </source>
</evidence>
<proteinExistence type="predicted"/>
<accession>A0ABW1NQY7</accession>
<evidence type="ECO:0000256" key="2">
    <source>
        <dbReference type="SAM" id="SignalP"/>
    </source>
</evidence>
<keyword evidence="4" id="KW-1185">Reference proteome</keyword>
<feature type="compositionally biased region" description="Basic residues" evidence="1">
    <location>
        <begin position="54"/>
        <end position="114"/>
    </location>
</feature>
<gene>
    <name evidence="3" type="ORF">ACFP1K_30850</name>
</gene>
<sequence>MLRHTLAAGALVASALVIPGALALNSAAASTTTPAVVSVSSVPGTGLQAPCRGKNCKNKSGHKNKKNKKNKHSSGKHKKHNGKHKKHSSGKHKKHSSGKHKKHSSKHGSSKHGR</sequence>
<protein>
    <submittedName>
        <fullName evidence="3">Uncharacterized protein</fullName>
    </submittedName>
</protein>
<feature type="signal peptide" evidence="2">
    <location>
        <begin position="1"/>
        <end position="23"/>
    </location>
</feature>
<keyword evidence="2" id="KW-0732">Signal</keyword>
<feature type="region of interest" description="Disordered" evidence="1">
    <location>
        <begin position="26"/>
        <end position="114"/>
    </location>
</feature>
<name>A0ABW1NQY7_9ACTN</name>